<evidence type="ECO:0000313" key="2">
    <source>
        <dbReference type="Proteomes" id="UP000229459"/>
    </source>
</evidence>
<name>A0A2H0B732_9BACT</name>
<dbReference type="AlphaFoldDB" id="A0A2H0B732"/>
<dbReference type="EMBL" id="PCSR01000019">
    <property type="protein sequence ID" value="PIP53456.1"/>
    <property type="molecule type" value="Genomic_DNA"/>
</dbReference>
<comment type="caution">
    <text evidence="1">The sequence shown here is derived from an EMBL/GenBank/DDBJ whole genome shotgun (WGS) entry which is preliminary data.</text>
</comment>
<evidence type="ECO:0000313" key="1">
    <source>
        <dbReference type="EMBL" id="PIP53456.1"/>
    </source>
</evidence>
<organism evidence="1 2">
    <name type="scientific">Candidatus Beckwithbacteria bacterium CG23_combo_of_CG06-09_8_20_14_all_34_8</name>
    <dbReference type="NCBI Taxonomy" id="1974497"/>
    <lineage>
        <taxon>Bacteria</taxon>
        <taxon>Candidatus Beckwithiibacteriota</taxon>
    </lineage>
</organism>
<reference evidence="1 2" key="1">
    <citation type="submission" date="2017-09" db="EMBL/GenBank/DDBJ databases">
        <title>Depth-based differentiation of microbial function through sediment-hosted aquifers and enrichment of novel symbionts in the deep terrestrial subsurface.</title>
        <authorList>
            <person name="Probst A.J."/>
            <person name="Ladd B."/>
            <person name="Jarett J.K."/>
            <person name="Geller-Mcgrath D.E."/>
            <person name="Sieber C.M."/>
            <person name="Emerson J.B."/>
            <person name="Anantharaman K."/>
            <person name="Thomas B.C."/>
            <person name="Malmstrom R."/>
            <person name="Stieglmeier M."/>
            <person name="Klingl A."/>
            <person name="Woyke T."/>
            <person name="Ryan C.M."/>
            <person name="Banfield J.F."/>
        </authorList>
    </citation>
    <scope>NUCLEOTIDE SEQUENCE [LARGE SCALE GENOMIC DNA]</scope>
    <source>
        <strain evidence="1">CG23_combo_of_CG06-09_8_20_14_all_34_8</strain>
    </source>
</reference>
<gene>
    <name evidence="1" type="ORF">COX08_00890</name>
</gene>
<dbReference type="Proteomes" id="UP000229459">
    <property type="component" value="Unassembled WGS sequence"/>
</dbReference>
<protein>
    <submittedName>
        <fullName evidence="1">Uncharacterized protein</fullName>
    </submittedName>
</protein>
<accession>A0A2H0B732</accession>
<sequence>MSNETKNSDPRYTVADAIAAFSTFETESDAIGAVANHLLQFIPKVETAVPSNVTLDGQNSTKTGDKPPIVEIYPEYRAMGQAIRIFLLYQELESSPQPKAALGFNIVGQATTILSDYQHLGVPERYLADFMVAANNHIGEIWTNIAENIEDRTFQGCFWGTLALIASLPKTVSPAMILQRVTHNLEASR</sequence>
<proteinExistence type="predicted"/>